<dbReference type="Gene3D" id="3.50.50.60">
    <property type="entry name" value="FAD/NAD(P)-binding domain"/>
    <property type="match status" value="1"/>
</dbReference>
<proteinExistence type="inferred from homology"/>
<comment type="cofactor">
    <cofactor evidence="1">
        <name>FAD</name>
        <dbReference type="ChEBI" id="CHEBI:57692"/>
    </cofactor>
</comment>
<dbReference type="InterPro" id="IPR036188">
    <property type="entry name" value="FAD/NAD-bd_sf"/>
</dbReference>
<gene>
    <name evidence="5" type="ORF">A1O9_05431</name>
</gene>
<organism evidence="5 6">
    <name type="scientific">Exophiala aquamarina CBS 119918</name>
    <dbReference type="NCBI Taxonomy" id="1182545"/>
    <lineage>
        <taxon>Eukaryota</taxon>
        <taxon>Fungi</taxon>
        <taxon>Dikarya</taxon>
        <taxon>Ascomycota</taxon>
        <taxon>Pezizomycotina</taxon>
        <taxon>Eurotiomycetes</taxon>
        <taxon>Chaetothyriomycetidae</taxon>
        <taxon>Chaetothyriales</taxon>
        <taxon>Herpotrichiellaceae</taxon>
        <taxon>Exophiala</taxon>
    </lineage>
</organism>
<comment type="caution">
    <text evidence="5">The sequence shown here is derived from an EMBL/GenBank/DDBJ whole genome shotgun (WGS) entry which is preliminary data.</text>
</comment>
<accession>A0A072PBM7</accession>
<evidence type="ECO:0000256" key="3">
    <source>
        <dbReference type="ARBA" id="ARBA00023002"/>
    </source>
</evidence>
<comment type="similarity">
    <text evidence="2">Belongs to the paxM FAD-dependent monooxygenase family.</text>
</comment>
<evidence type="ECO:0000313" key="6">
    <source>
        <dbReference type="Proteomes" id="UP000027920"/>
    </source>
</evidence>
<dbReference type="RefSeq" id="XP_013260104.1">
    <property type="nucleotide sequence ID" value="XM_013404650.1"/>
</dbReference>
<keyword evidence="4" id="KW-0503">Monooxygenase</keyword>
<dbReference type="HOGENOM" id="CLU_009665_19_1_1"/>
<evidence type="ECO:0000256" key="4">
    <source>
        <dbReference type="ARBA" id="ARBA00023033"/>
    </source>
</evidence>
<protein>
    <submittedName>
        <fullName evidence="5">Uncharacterized protein</fullName>
    </submittedName>
</protein>
<sequence>MITAYTTTESSTDGVQRLPENGIKVAIIGGGVGGLQAALECWRKGCEVVVLEQANKLSPLGRSEAIYHNYFGTQMIITSWSFAAGDYFTITPSALTALKEYPSMHADYHECIYDCSIHVYTPSGRAIHSTDPEWNRARIAHAAPDVNISFLKRRPVYAQMQLDQVNRLNIPVQWGEKVISVLEREDSVVLKTASGKEITCDICIGANGIGSVIPGFETGPEIAVQDSGYAVARAAFPRSAILDGSPAASLMKHIDVRPEFRTYVGKDIHLILFLTPDWVAFAFTHPDYNDAEESWSHVKAPADLIPYLEKANDEWDPAVLDFIRSTPTGVVDWKLRWRDGTPQWTSERGRLVRLGDAAHAFLPTAGNGAVQALEDAVSLAECLRIAGKKGVCQATKVHNKLRALVGSVGVGKDKAKHKLSILQQTGFLNREELHTADVAAIQANAQSTSNTTIGFFKIGRWVWNHNPELYARDNYEACLAHVLEGKPFENTNVPPGHVYHSWSLESEKKRMLAGVRSNLKENGDWSA</sequence>
<dbReference type="PRINTS" id="PR00420">
    <property type="entry name" value="RNGMNOXGNASE"/>
</dbReference>
<dbReference type="GeneID" id="25280357"/>
<dbReference type="InterPro" id="IPR050493">
    <property type="entry name" value="FAD-dep_Monooxygenase_BioMet"/>
</dbReference>
<dbReference type="SUPFAM" id="SSF51905">
    <property type="entry name" value="FAD/NAD(P)-binding domain"/>
    <property type="match status" value="1"/>
</dbReference>
<dbReference type="Proteomes" id="UP000027920">
    <property type="component" value="Unassembled WGS sequence"/>
</dbReference>
<keyword evidence="6" id="KW-1185">Reference proteome</keyword>
<dbReference type="PANTHER" id="PTHR13789">
    <property type="entry name" value="MONOOXYGENASE"/>
    <property type="match status" value="1"/>
</dbReference>
<dbReference type="VEuPathDB" id="FungiDB:A1O9_05431"/>
<dbReference type="GO" id="GO:0004497">
    <property type="term" value="F:monooxygenase activity"/>
    <property type="evidence" value="ECO:0007669"/>
    <property type="project" value="UniProtKB-KW"/>
</dbReference>
<dbReference type="OrthoDB" id="16820at2759"/>
<keyword evidence="3" id="KW-0560">Oxidoreductase</keyword>
<dbReference type="EMBL" id="AMGV01000004">
    <property type="protein sequence ID" value="KEF57514.1"/>
    <property type="molecule type" value="Genomic_DNA"/>
</dbReference>
<evidence type="ECO:0000256" key="1">
    <source>
        <dbReference type="ARBA" id="ARBA00001974"/>
    </source>
</evidence>
<dbReference type="Pfam" id="PF13450">
    <property type="entry name" value="NAD_binding_8"/>
    <property type="match status" value="1"/>
</dbReference>
<dbReference type="STRING" id="1182545.A0A072PBM7"/>
<dbReference type="PANTHER" id="PTHR13789:SF315">
    <property type="entry name" value="FAD-DEPENDENT MONOOXYGENASE MDPD"/>
    <property type="match status" value="1"/>
</dbReference>
<reference evidence="5 6" key="1">
    <citation type="submission" date="2013-03" db="EMBL/GenBank/DDBJ databases">
        <title>The Genome Sequence of Exophiala aquamarina CBS 119918.</title>
        <authorList>
            <consortium name="The Broad Institute Genomics Platform"/>
            <person name="Cuomo C."/>
            <person name="de Hoog S."/>
            <person name="Gorbushina A."/>
            <person name="Walker B."/>
            <person name="Young S.K."/>
            <person name="Zeng Q."/>
            <person name="Gargeya S."/>
            <person name="Fitzgerald M."/>
            <person name="Haas B."/>
            <person name="Abouelleil A."/>
            <person name="Allen A.W."/>
            <person name="Alvarado L."/>
            <person name="Arachchi H.M."/>
            <person name="Berlin A.M."/>
            <person name="Chapman S.B."/>
            <person name="Gainer-Dewar J."/>
            <person name="Goldberg J."/>
            <person name="Griggs A."/>
            <person name="Gujja S."/>
            <person name="Hansen M."/>
            <person name="Howarth C."/>
            <person name="Imamovic A."/>
            <person name="Ireland A."/>
            <person name="Larimer J."/>
            <person name="McCowan C."/>
            <person name="Murphy C."/>
            <person name="Pearson M."/>
            <person name="Poon T.W."/>
            <person name="Priest M."/>
            <person name="Roberts A."/>
            <person name="Saif S."/>
            <person name="Shea T."/>
            <person name="Sisk P."/>
            <person name="Sykes S."/>
            <person name="Wortman J."/>
            <person name="Nusbaum C."/>
            <person name="Birren B."/>
        </authorList>
    </citation>
    <scope>NUCLEOTIDE SEQUENCE [LARGE SCALE GENOMIC DNA]</scope>
    <source>
        <strain evidence="5 6">CBS 119918</strain>
    </source>
</reference>
<evidence type="ECO:0000256" key="2">
    <source>
        <dbReference type="ARBA" id="ARBA00007992"/>
    </source>
</evidence>
<dbReference type="AlphaFoldDB" id="A0A072PBM7"/>
<evidence type="ECO:0000313" key="5">
    <source>
        <dbReference type="EMBL" id="KEF57514.1"/>
    </source>
</evidence>
<name>A0A072PBM7_9EURO</name>